<dbReference type="Proteomes" id="UP000503447">
    <property type="component" value="Chromosome"/>
</dbReference>
<keyword evidence="3" id="KW-1185">Reference proteome</keyword>
<organism evidence="2 3">
    <name type="scientific">Frigoriglobus tundricola</name>
    <dbReference type="NCBI Taxonomy" id="2774151"/>
    <lineage>
        <taxon>Bacteria</taxon>
        <taxon>Pseudomonadati</taxon>
        <taxon>Planctomycetota</taxon>
        <taxon>Planctomycetia</taxon>
        <taxon>Gemmatales</taxon>
        <taxon>Gemmataceae</taxon>
        <taxon>Frigoriglobus</taxon>
    </lineage>
</organism>
<feature type="compositionally biased region" description="Pro residues" evidence="1">
    <location>
        <begin position="90"/>
        <end position="102"/>
    </location>
</feature>
<dbReference type="AlphaFoldDB" id="A0A6M5YS22"/>
<reference evidence="3" key="1">
    <citation type="submission" date="2020-05" db="EMBL/GenBank/DDBJ databases">
        <title>Frigoriglobus tundricola gen. nov., sp. nov., a psychrotolerant cellulolytic planctomycete of the family Gemmataceae with two divergent copies of 16S rRNA gene.</title>
        <authorList>
            <person name="Kulichevskaya I.S."/>
            <person name="Ivanova A.A."/>
            <person name="Naumoff D.G."/>
            <person name="Beletsky A.V."/>
            <person name="Rijpstra W.I.C."/>
            <person name="Sinninghe Damste J.S."/>
            <person name="Mardanov A.V."/>
            <person name="Ravin N.V."/>
            <person name="Dedysh S.N."/>
        </authorList>
    </citation>
    <scope>NUCLEOTIDE SEQUENCE [LARGE SCALE GENOMIC DNA]</scope>
    <source>
        <strain evidence="3">PL17</strain>
    </source>
</reference>
<proteinExistence type="predicted"/>
<name>A0A6M5YS22_9BACT</name>
<feature type="region of interest" description="Disordered" evidence="1">
    <location>
        <begin position="87"/>
        <end position="142"/>
    </location>
</feature>
<evidence type="ECO:0000313" key="2">
    <source>
        <dbReference type="EMBL" id="QJW96061.1"/>
    </source>
</evidence>
<evidence type="ECO:0000313" key="3">
    <source>
        <dbReference type="Proteomes" id="UP000503447"/>
    </source>
</evidence>
<sequence>MDRAKPYLKVAALLSAVALVGALVAYRAGAFSTPVPSEAPGDPQPTAVPRPTAEQLAPTPDPHPALMYGSKSAPAFLPGESAQALGAVPGPVPVTPTSPDKPPTFIGGSKSIILVPAGQLPGLTPSHPPNMPPPTPPGAPKP</sequence>
<accession>A0A6M5YS22</accession>
<feature type="compositionally biased region" description="Pro residues" evidence="1">
    <location>
        <begin position="126"/>
        <end position="142"/>
    </location>
</feature>
<dbReference type="RefSeq" id="WP_171471714.1">
    <property type="nucleotide sequence ID" value="NZ_CP053452.2"/>
</dbReference>
<dbReference type="EMBL" id="CP053452">
    <property type="protein sequence ID" value="QJW96061.1"/>
    <property type="molecule type" value="Genomic_DNA"/>
</dbReference>
<gene>
    <name evidence="2" type="ORF">FTUN_3615</name>
</gene>
<feature type="region of interest" description="Disordered" evidence="1">
    <location>
        <begin position="32"/>
        <end position="73"/>
    </location>
</feature>
<evidence type="ECO:0000256" key="1">
    <source>
        <dbReference type="SAM" id="MobiDB-lite"/>
    </source>
</evidence>
<protein>
    <submittedName>
        <fullName evidence="2">Uncharacterized protein</fullName>
    </submittedName>
</protein>
<dbReference type="KEGG" id="ftj:FTUN_3615"/>